<dbReference type="PANTHER" id="PTHR43031:SF1">
    <property type="entry name" value="PYRIDINE NUCLEOTIDE-DISULPHIDE OXIDOREDUCTASE"/>
    <property type="match status" value="1"/>
</dbReference>
<keyword evidence="2" id="KW-0808">Transferase</keyword>
<reference evidence="2 3" key="1">
    <citation type="submission" date="2016-02" db="EMBL/GenBank/DDBJ databases">
        <title>Ulvibacter sp. LPB0005, isolated from Thais luteostoma.</title>
        <authorList>
            <person name="Shin S.-K."/>
            <person name="Yi H."/>
        </authorList>
    </citation>
    <scope>NUCLEOTIDE SEQUENCE [LARGE SCALE GENOMIC DNA]</scope>
    <source>
        <strain evidence="2 3">LPB0005</strain>
    </source>
</reference>
<keyword evidence="3" id="KW-1185">Reference proteome</keyword>
<dbReference type="STRING" id="1763537.ULVI_02915"/>
<dbReference type="Proteomes" id="UP000077013">
    <property type="component" value="Unassembled WGS sequence"/>
</dbReference>
<dbReference type="EMBL" id="LRXL01000026">
    <property type="protein sequence ID" value="OAB79712.1"/>
    <property type="molecule type" value="Genomic_DNA"/>
</dbReference>
<accession>A0A167IJA8</accession>
<evidence type="ECO:0000313" key="3">
    <source>
        <dbReference type="Proteomes" id="UP000077013"/>
    </source>
</evidence>
<protein>
    <submittedName>
        <fullName evidence="2">Sulfurtransferase</fullName>
    </submittedName>
</protein>
<dbReference type="SUPFAM" id="SSF52821">
    <property type="entry name" value="Rhodanese/Cell cycle control phosphatase"/>
    <property type="match status" value="1"/>
</dbReference>
<dbReference type="RefSeq" id="WP_068589599.1">
    <property type="nucleotide sequence ID" value="NZ_LRXL01000026.1"/>
</dbReference>
<dbReference type="AlphaFoldDB" id="A0A167IJA8"/>
<sequence length="103" mass="11135">MGLFDFFFGNKTKKIQDFKDRDAVILDVRSKSEYESGAIPGSKHIPLQQVKGKISEIKKWNKPVITCCASGVRSGSAAAILKGGGVEAMNGGGWASLYKKLNN</sequence>
<dbReference type="OrthoDB" id="9800872at2"/>
<dbReference type="SMART" id="SM00450">
    <property type="entry name" value="RHOD"/>
    <property type="match status" value="1"/>
</dbReference>
<dbReference type="InterPro" id="IPR050229">
    <property type="entry name" value="GlpE_sulfurtransferase"/>
</dbReference>
<evidence type="ECO:0000259" key="1">
    <source>
        <dbReference type="PROSITE" id="PS50206"/>
    </source>
</evidence>
<gene>
    <name evidence="2" type="ORF">ULVI_02915</name>
</gene>
<proteinExistence type="predicted"/>
<dbReference type="InterPro" id="IPR001763">
    <property type="entry name" value="Rhodanese-like_dom"/>
</dbReference>
<dbReference type="PROSITE" id="PS50206">
    <property type="entry name" value="RHODANESE_3"/>
    <property type="match status" value="1"/>
</dbReference>
<dbReference type="PANTHER" id="PTHR43031">
    <property type="entry name" value="FAD-DEPENDENT OXIDOREDUCTASE"/>
    <property type="match status" value="1"/>
</dbReference>
<dbReference type="CDD" id="cd00158">
    <property type="entry name" value="RHOD"/>
    <property type="match status" value="1"/>
</dbReference>
<dbReference type="GO" id="GO:0016740">
    <property type="term" value="F:transferase activity"/>
    <property type="evidence" value="ECO:0007669"/>
    <property type="project" value="UniProtKB-KW"/>
</dbReference>
<dbReference type="Gene3D" id="3.40.250.10">
    <property type="entry name" value="Rhodanese-like domain"/>
    <property type="match status" value="1"/>
</dbReference>
<dbReference type="Pfam" id="PF00581">
    <property type="entry name" value="Rhodanese"/>
    <property type="match status" value="1"/>
</dbReference>
<organism evidence="2 3">
    <name type="scientific">Cochleicola gelatinilyticus</name>
    <dbReference type="NCBI Taxonomy" id="1763537"/>
    <lineage>
        <taxon>Bacteria</taxon>
        <taxon>Pseudomonadati</taxon>
        <taxon>Bacteroidota</taxon>
        <taxon>Flavobacteriia</taxon>
        <taxon>Flavobacteriales</taxon>
        <taxon>Flavobacteriaceae</taxon>
        <taxon>Cochleicola</taxon>
    </lineage>
</organism>
<feature type="domain" description="Rhodanese" evidence="1">
    <location>
        <begin position="19"/>
        <end position="103"/>
    </location>
</feature>
<comment type="caution">
    <text evidence="2">The sequence shown here is derived from an EMBL/GenBank/DDBJ whole genome shotgun (WGS) entry which is preliminary data.</text>
</comment>
<name>A0A167IJA8_9FLAO</name>
<evidence type="ECO:0000313" key="2">
    <source>
        <dbReference type="EMBL" id="OAB79712.1"/>
    </source>
</evidence>
<dbReference type="InterPro" id="IPR036873">
    <property type="entry name" value="Rhodanese-like_dom_sf"/>
</dbReference>